<proteinExistence type="predicted"/>
<reference evidence="2" key="1">
    <citation type="submission" date="2022-11" db="UniProtKB">
        <authorList>
            <consortium name="WormBaseParasite"/>
        </authorList>
    </citation>
    <scope>IDENTIFICATION</scope>
</reference>
<name>A0A915E3S8_9BILA</name>
<protein>
    <submittedName>
        <fullName evidence="2">Uncharacterized protein</fullName>
    </submittedName>
</protein>
<keyword evidence="1" id="KW-1185">Reference proteome</keyword>
<organism evidence="1 2">
    <name type="scientific">Ditylenchus dipsaci</name>
    <dbReference type="NCBI Taxonomy" id="166011"/>
    <lineage>
        <taxon>Eukaryota</taxon>
        <taxon>Metazoa</taxon>
        <taxon>Ecdysozoa</taxon>
        <taxon>Nematoda</taxon>
        <taxon>Chromadorea</taxon>
        <taxon>Rhabditida</taxon>
        <taxon>Tylenchina</taxon>
        <taxon>Tylenchomorpha</taxon>
        <taxon>Sphaerularioidea</taxon>
        <taxon>Anguinidae</taxon>
        <taxon>Anguininae</taxon>
        <taxon>Ditylenchus</taxon>
    </lineage>
</organism>
<dbReference type="WBParaSite" id="jg25525">
    <property type="protein sequence ID" value="jg25525"/>
    <property type="gene ID" value="jg25525"/>
</dbReference>
<evidence type="ECO:0000313" key="1">
    <source>
        <dbReference type="Proteomes" id="UP000887574"/>
    </source>
</evidence>
<accession>A0A915E3S8</accession>
<dbReference type="AlphaFoldDB" id="A0A915E3S8"/>
<sequence length="78" mass="9179">MMHSVHSSYIFSDGNCWQEQSLRSRDGGEESKEKFRLTGQIPLNKRDIKANIWVKKVLGLGLELKLDWIEECHFWSEL</sequence>
<dbReference type="Proteomes" id="UP000887574">
    <property type="component" value="Unplaced"/>
</dbReference>
<evidence type="ECO:0000313" key="2">
    <source>
        <dbReference type="WBParaSite" id="jg25525"/>
    </source>
</evidence>